<dbReference type="Proteomes" id="UP000182491">
    <property type="component" value="Unassembled WGS sequence"/>
</dbReference>
<dbReference type="InterPro" id="IPR003439">
    <property type="entry name" value="ABC_transporter-like_ATP-bd"/>
</dbReference>
<protein>
    <submittedName>
        <fullName evidence="5">Iron(III) transport system ATP-binding protein</fullName>
    </submittedName>
</protein>
<dbReference type="EMBL" id="FPCA01000004">
    <property type="protein sequence ID" value="SFU94008.1"/>
    <property type="molecule type" value="Genomic_DNA"/>
</dbReference>
<sequence length="346" mass="37404">MPPTPSMNQAQEHYATGYSDFLEIKGISLAAERGPVLQDINFTQQEFQRVAIAGETGSGKSTLLKVIAGLAQPTAGQVFFEGDEVEGPAEKLVPGHPGIAYLSQHFELPKSLRVEQVLKYTNTLPQEDAETLYDVCRITHLLKRRTDQLSGGEKQRVAVARLLSSSPRLLLLDEPFSNLDMVHKSTLKAVIQDIGERLQITCAMVSHDPLDSLSWADQILVMKAGQVLQQGAPEQVYRQPGNEYIAGLFGKYTLLSPALAKAFAVQPSEGMQGKKALVRPESFKLATGNSSVEGKVKQVAFFGSYYEAEVILAAGTVTVRTADSSVSSGDAVAISLPPGAVWFVEA</sequence>
<gene>
    <name evidence="5" type="ORF">SAMN04487941_3548</name>
</gene>
<dbReference type="InterPro" id="IPR050093">
    <property type="entry name" value="ABC_SmlMolc_Importer"/>
</dbReference>
<dbReference type="AlphaFoldDB" id="A0A1I7K9C4"/>
<evidence type="ECO:0000259" key="4">
    <source>
        <dbReference type="PROSITE" id="PS50893"/>
    </source>
</evidence>
<dbReference type="STRING" id="388950.GCA_001611675_01130"/>
<dbReference type="SUPFAM" id="SSF50331">
    <property type="entry name" value="MOP-like"/>
    <property type="match status" value="1"/>
</dbReference>
<evidence type="ECO:0000313" key="6">
    <source>
        <dbReference type="Proteomes" id="UP000182491"/>
    </source>
</evidence>
<dbReference type="GO" id="GO:0022857">
    <property type="term" value="F:transmembrane transporter activity"/>
    <property type="evidence" value="ECO:0007669"/>
    <property type="project" value="InterPro"/>
</dbReference>
<dbReference type="InterPro" id="IPR017871">
    <property type="entry name" value="ABC_transporter-like_CS"/>
</dbReference>
<dbReference type="PANTHER" id="PTHR42781:SF4">
    <property type="entry name" value="SPERMIDINE_PUTRESCINE IMPORT ATP-BINDING PROTEIN POTA"/>
    <property type="match status" value="1"/>
</dbReference>
<evidence type="ECO:0000313" key="5">
    <source>
        <dbReference type="EMBL" id="SFU94008.1"/>
    </source>
</evidence>
<dbReference type="SUPFAM" id="SSF52540">
    <property type="entry name" value="P-loop containing nucleoside triphosphate hydrolases"/>
    <property type="match status" value="1"/>
</dbReference>
<organism evidence="5 6">
    <name type="scientific">Pontibacter akesuensis</name>
    <dbReference type="NCBI Taxonomy" id="388950"/>
    <lineage>
        <taxon>Bacteria</taxon>
        <taxon>Pseudomonadati</taxon>
        <taxon>Bacteroidota</taxon>
        <taxon>Cytophagia</taxon>
        <taxon>Cytophagales</taxon>
        <taxon>Hymenobacteraceae</taxon>
        <taxon>Pontibacter</taxon>
    </lineage>
</organism>
<keyword evidence="1" id="KW-0813">Transport</keyword>
<dbReference type="PROSITE" id="PS00211">
    <property type="entry name" value="ABC_TRANSPORTER_1"/>
    <property type="match status" value="1"/>
</dbReference>
<dbReference type="InterPro" id="IPR003593">
    <property type="entry name" value="AAA+_ATPase"/>
</dbReference>
<keyword evidence="3 5" id="KW-0067">ATP-binding</keyword>
<dbReference type="GO" id="GO:0043190">
    <property type="term" value="C:ATP-binding cassette (ABC) transporter complex"/>
    <property type="evidence" value="ECO:0007669"/>
    <property type="project" value="InterPro"/>
</dbReference>
<dbReference type="Pfam" id="PF00005">
    <property type="entry name" value="ABC_tran"/>
    <property type="match status" value="1"/>
</dbReference>
<dbReference type="InterPro" id="IPR027417">
    <property type="entry name" value="P-loop_NTPase"/>
</dbReference>
<dbReference type="InterPro" id="IPR013611">
    <property type="entry name" value="Transp-assoc_OB_typ2"/>
</dbReference>
<evidence type="ECO:0000256" key="1">
    <source>
        <dbReference type="ARBA" id="ARBA00022448"/>
    </source>
</evidence>
<name>A0A1I7K9C4_9BACT</name>
<keyword evidence="6" id="KW-1185">Reference proteome</keyword>
<dbReference type="GO" id="GO:0016887">
    <property type="term" value="F:ATP hydrolysis activity"/>
    <property type="evidence" value="ECO:0007669"/>
    <property type="project" value="InterPro"/>
</dbReference>
<dbReference type="GO" id="GO:0005524">
    <property type="term" value="F:ATP binding"/>
    <property type="evidence" value="ECO:0007669"/>
    <property type="project" value="UniProtKB-KW"/>
</dbReference>
<dbReference type="InterPro" id="IPR008995">
    <property type="entry name" value="Mo/tungstate-bd_C_term_dom"/>
</dbReference>
<feature type="domain" description="ABC transporter" evidence="4">
    <location>
        <begin position="22"/>
        <end position="249"/>
    </location>
</feature>
<evidence type="ECO:0000256" key="3">
    <source>
        <dbReference type="ARBA" id="ARBA00022840"/>
    </source>
</evidence>
<dbReference type="Pfam" id="PF08402">
    <property type="entry name" value="TOBE_2"/>
    <property type="match status" value="1"/>
</dbReference>
<dbReference type="PROSITE" id="PS50893">
    <property type="entry name" value="ABC_TRANSPORTER_2"/>
    <property type="match status" value="1"/>
</dbReference>
<keyword evidence="2" id="KW-0547">Nucleotide-binding</keyword>
<accession>A0A1I7K9C4</accession>
<reference evidence="6" key="1">
    <citation type="submission" date="2016-10" db="EMBL/GenBank/DDBJ databases">
        <authorList>
            <person name="Varghese N."/>
        </authorList>
    </citation>
    <scope>NUCLEOTIDE SEQUENCE [LARGE SCALE GENOMIC DNA]</scope>
    <source>
        <strain evidence="6">DSM 18820</strain>
    </source>
</reference>
<proteinExistence type="predicted"/>
<dbReference type="PANTHER" id="PTHR42781">
    <property type="entry name" value="SPERMIDINE/PUTRESCINE IMPORT ATP-BINDING PROTEIN POTA"/>
    <property type="match status" value="1"/>
</dbReference>
<dbReference type="SMART" id="SM00382">
    <property type="entry name" value="AAA"/>
    <property type="match status" value="1"/>
</dbReference>
<evidence type="ECO:0000256" key="2">
    <source>
        <dbReference type="ARBA" id="ARBA00022741"/>
    </source>
</evidence>
<dbReference type="Gene3D" id="3.40.50.300">
    <property type="entry name" value="P-loop containing nucleotide triphosphate hydrolases"/>
    <property type="match status" value="1"/>
</dbReference>